<dbReference type="SMART" id="SM00855">
    <property type="entry name" value="PGAM"/>
    <property type="match status" value="1"/>
</dbReference>
<dbReference type="AlphaFoldDB" id="K1UJX5"/>
<comment type="caution">
    <text evidence="1">The sequence shown here is derived from an EMBL/GenBank/DDBJ whole genome shotgun (WGS) entry which is preliminary data.</text>
</comment>
<dbReference type="InterPro" id="IPR001345">
    <property type="entry name" value="PG/BPGM_mutase_AS"/>
</dbReference>
<dbReference type="InterPro" id="IPR029033">
    <property type="entry name" value="His_PPase_superfam"/>
</dbReference>
<dbReference type="Gene3D" id="3.40.50.1240">
    <property type="entry name" value="Phosphoglycerate mutase-like"/>
    <property type="match status" value="1"/>
</dbReference>
<dbReference type="EMBL" id="AJWY01004642">
    <property type="protein sequence ID" value="EKC71811.1"/>
    <property type="molecule type" value="Genomic_DNA"/>
</dbReference>
<dbReference type="EC" id="3.1.3.13" evidence="1"/>
<dbReference type="PANTHER" id="PTHR48100">
    <property type="entry name" value="BROAD-SPECIFICITY PHOSPHATASE YOR283W-RELATED"/>
    <property type="match status" value="1"/>
</dbReference>
<keyword evidence="1" id="KW-0378">Hydrolase</keyword>
<feature type="non-terminal residue" evidence="1">
    <location>
        <position position="66"/>
    </location>
</feature>
<dbReference type="InterPro" id="IPR013078">
    <property type="entry name" value="His_Pase_superF_clade-1"/>
</dbReference>
<protein>
    <submittedName>
        <fullName evidence="1">Phosphoglycerate mutase</fullName>
        <ecNumber evidence="1">3.1.3.13</ecNumber>
    </submittedName>
</protein>
<proteinExistence type="predicted"/>
<accession>K1UJX5</accession>
<dbReference type="InterPro" id="IPR050275">
    <property type="entry name" value="PGM_Phosphatase"/>
</dbReference>
<dbReference type="Pfam" id="PF00300">
    <property type="entry name" value="His_Phos_1"/>
    <property type="match status" value="1"/>
</dbReference>
<dbReference type="PROSITE" id="PS00175">
    <property type="entry name" value="PG_MUTASE"/>
    <property type="match status" value="1"/>
</dbReference>
<organism evidence="1">
    <name type="scientific">human gut metagenome</name>
    <dbReference type="NCBI Taxonomy" id="408170"/>
    <lineage>
        <taxon>unclassified sequences</taxon>
        <taxon>metagenomes</taxon>
        <taxon>organismal metagenomes</taxon>
    </lineage>
</organism>
<evidence type="ECO:0000313" key="1">
    <source>
        <dbReference type="EMBL" id="EKC71811.1"/>
    </source>
</evidence>
<dbReference type="CDD" id="cd07067">
    <property type="entry name" value="HP_PGM_like"/>
    <property type="match status" value="1"/>
</dbReference>
<reference evidence="1" key="1">
    <citation type="journal article" date="2013" name="Environ. Microbiol.">
        <title>Microbiota from the distal guts of lean and obese adolescents exhibit partial functional redundancy besides clear differences in community structure.</title>
        <authorList>
            <person name="Ferrer M."/>
            <person name="Ruiz A."/>
            <person name="Lanza F."/>
            <person name="Haange S.B."/>
            <person name="Oberbach A."/>
            <person name="Till H."/>
            <person name="Bargiela R."/>
            <person name="Campoy C."/>
            <person name="Segura M.T."/>
            <person name="Richter M."/>
            <person name="von Bergen M."/>
            <person name="Seifert J."/>
            <person name="Suarez A."/>
        </authorList>
    </citation>
    <scope>NUCLEOTIDE SEQUENCE</scope>
</reference>
<name>K1UJX5_9ZZZZ</name>
<gene>
    <name evidence="1" type="ORF">LEA_07068</name>
</gene>
<dbReference type="GO" id="GO:0016791">
    <property type="term" value="F:phosphatase activity"/>
    <property type="evidence" value="ECO:0007669"/>
    <property type="project" value="TreeGrafter"/>
</dbReference>
<sequence length="66" mass="7475">MQIYLLRHGQTEYNAQHRYQGQQDIPLSAAGRAQLRPAGFMPDVAYVSPLIRARQTAEIFFPGCPQ</sequence>
<dbReference type="SUPFAM" id="SSF53254">
    <property type="entry name" value="Phosphoglycerate mutase-like"/>
    <property type="match status" value="1"/>
</dbReference>